<accession>D2VPE7</accession>
<dbReference type="AlphaFoldDB" id="D2VPE7"/>
<dbReference type="GeneID" id="8850638"/>
<dbReference type="RefSeq" id="XP_002674091.1">
    <property type="nucleotide sequence ID" value="XM_002674045.1"/>
</dbReference>
<name>D2VPE7_NAEGR</name>
<dbReference type="KEGG" id="ngr:NAEGRDRAFT_70832"/>
<sequence>MAKHPPLKIKTQHRNPEEVKALFSENIKYIESFLDKFNISPQESDSIVDNLFEKNLSLPLFVSIYDDTNSKMKFSNILTFLKYLLTVGSSAKVTGEDITELIVKVSPCIEFIQYGLDNDIGNSFDKLLSGNERIDFSSDKIVEEWLVSTYHIYFCMIKQFIATGKLSLKIIQYFRKALLHLLVILRHIGNRKRMAIMNGDTDFNLSFSEKSFMVLCSNLLKKGFKHGFLQSNYAHQRVFLEGIYYCFDNRMNYAKFLHTLLVSTEKRGFRTMRSLIRNDIQDIGELTGNDIIPHGISKGDTATNVATRAVKFLCSLYGKMKDINMTLLPVLLEFLPFVLKVLNWTFIPAFLKEVATQVCAVLVGTFEHAATPTVENEHYLNIIRDALPFLFNYVSTKIQDLSSGTQVLCYNMIIWIAKTRTSFTIEQLTPLLEIYEPKLISKKEYLEMIKSVWVRTVGREHVLNPFFMKRLSEMSEIEILHEEALPRVKMIMHLLNIFSQSINNYIDLKVVAALTIKKIEEFLNKTESTTLQDFDMSNTFCKILIHCIDNITDVENIFPILHDLIKVAISTEHIHRTISSSDISDLNDFIFRLFKYEEGYFLDLVRLLHDRGLLEKCCKGEESGELINNLILPYVLEQSKGGESRVPSQATWVLISLVVSDMVSSRKLVERIKHHIIESCSFLRDGPTKFDFLQRPYYKALLSLATLIFAYYPEEMIDYLLPNSQVLFSSALTSPDTSNYFPLLYNFTLSAAEYFLDNDLLSKSPEMLLSLQVLFTFVHYMPLNVSNIILVRRVVNKFDLSVREFSS</sequence>
<protein>
    <submittedName>
        <fullName evidence="1">Predicted protein</fullName>
    </submittedName>
</protein>
<reference evidence="1 2" key="1">
    <citation type="journal article" date="2010" name="Cell">
        <title>The genome of Naegleria gruberi illuminates early eukaryotic versatility.</title>
        <authorList>
            <person name="Fritz-Laylin L.K."/>
            <person name="Prochnik S.E."/>
            <person name="Ginger M.L."/>
            <person name="Dacks J.B."/>
            <person name="Carpenter M.L."/>
            <person name="Field M.C."/>
            <person name="Kuo A."/>
            <person name="Paredez A."/>
            <person name="Chapman J."/>
            <person name="Pham J."/>
            <person name="Shu S."/>
            <person name="Neupane R."/>
            <person name="Cipriano M."/>
            <person name="Mancuso J."/>
            <person name="Tu H."/>
            <person name="Salamov A."/>
            <person name="Lindquist E."/>
            <person name="Shapiro H."/>
            <person name="Lucas S."/>
            <person name="Grigoriev I.V."/>
            <person name="Cande W.Z."/>
            <person name="Fulton C."/>
            <person name="Rokhsar D.S."/>
            <person name="Dawson S.C."/>
        </authorList>
    </citation>
    <scope>NUCLEOTIDE SEQUENCE [LARGE SCALE GENOMIC DNA]</scope>
    <source>
        <strain evidence="1 2">NEG-M</strain>
    </source>
</reference>
<gene>
    <name evidence="1" type="ORF">NAEGRDRAFT_70832</name>
</gene>
<keyword evidence="2" id="KW-1185">Reference proteome</keyword>
<dbReference type="Proteomes" id="UP000006671">
    <property type="component" value="Unassembled WGS sequence"/>
</dbReference>
<evidence type="ECO:0000313" key="1">
    <source>
        <dbReference type="EMBL" id="EFC41347.1"/>
    </source>
</evidence>
<organism evidence="2">
    <name type="scientific">Naegleria gruberi</name>
    <name type="common">Amoeba</name>
    <dbReference type="NCBI Taxonomy" id="5762"/>
    <lineage>
        <taxon>Eukaryota</taxon>
        <taxon>Discoba</taxon>
        <taxon>Heterolobosea</taxon>
        <taxon>Tetramitia</taxon>
        <taxon>Eutetramitia</taxon>
        <taxon>Vahlkampfiidae</taxon>
        <taxon>Naegleria</taxon>
    </lineage>
</organism>
<dbReference type="InParanoid" id="D2VPE7"/>
<dbReference type="VEuPathDB" id="AmoebaDB:NAEGRDRAFT_70832"/>
<dbReference type="EMBL" id="GG738886">
    <property type="protein sequence ID" value="EFC41347.1"/>
    <property type="molecule type" value="Genomic_DNA"/>
</dbReference>
<evidence type="ECO:0000313" key="2">
    <source>
        <dbReference type="Proteomes" id="UP000006671"/>
    </source>
</evidence>
<proteinExistence type="predicted"/>